<comment type="similarity">
    <text evidence="2">Belongs to the insect defense protein family.</text>
</comment>
<evidence type="ECO:0000256" key="9">
    <source>
        <dbReference type="SAM" id="MobiDB-lite"/>
    </source>
</evidence>
<protein>
    <recommendedName>
        <fullName evidence="11">Reelin domain-containing protein</fullName>
    </recommendedName>
</protein>
<dbReference type="Gene3D" id="2.60.40.4060">
    <property type="entry name" value="Reeler domain"/>
    <property type="match status" value="1"/>
</dbReference>
<evidence type="ECO:0000256" key="4">
    <source>
        <dbReference type="ARBA" id="ARBA00022529"/>
    </source>
</evidence>
<keyword evidence="13" id="KW-1185">Reference proteome</keyword>
<dbReference type="InterPro" id="IPR051237">
    <property type="entry name" value="Ferric-chelate_Red/DefProt"/>
</dbReference>
<feature type="compositionally biased region" description="Low complexity" evidence="9">
    <location>
        <begin position="44"/>
        <end position="59"/>
    </location>
</feature>
<dbReference type="Proteomes" id="UP001497623">
    <property type="component" value="Unassembled WGS sequence"/>
</dbReference>
<organism evidence="12 13">
    <name type="scientific">Meganyctiphanes norvegica</name>
    <name type="common">Northern krill</name>
    <name type="synonym">Thysanopoda norvegica</name>
    <dbReference type="NCBI Taxonomy" id="48144"/>
    <lineage>
        <taxon>Eukaryota</taxon>
        <taxon>Metazoa</taxon>
        <taxon>Ecdysozoa</taxon>
        <taxon>Arthropoda</taxon>
        <taxon>Crustacea</taxon>
        <taxon>Multicrustacea</taxon>
        <taxon>Malacostraca</taxon>
        <taxon>Eumalacostraca</taxon>
        <taxon>Eucarida</taxon>
        <taxon>Euphausiacea</taxon>
        <taxon>Euphausiidae</taxon>
        <taxon>Meganyctiphanes</taxon>
    </lineage>
</organism>
<dbReference type="PANTHER" id="PTHR45828:SF9">
    <property type="entry name" value="CELL WALL INTEGRITY AND STRESS RESPONSE COMPONENT 4-LIKE-RELATED"/>
    <property type="match status" value="1"/>
</dbReference>
<evidence type="ECO:0000256" key="10">
    <source>
        <dbReference type="SAM" id="SignalP"/>
    </source>
</evidence>
<evidence type="ECO:0000256" key="3">
    <source>
        <dbReference type="ARBA" id="ARBA00022525"/>
    </source>
</evidence>
<evidence type="ECO:0000256" key="6">
    <source>
        <dbReference type="ARBA" id="ARBA00022729"/>
    </source>
</evidence>
<dbReference type="CDD" id="cd08544">
    <property type="entry name" value="Reeler"/>
    <property type="match status" value="1"/>
</dbReference>
<sequence>MGNRLRAWVALLLVAQLSGWAAAYSRGAPDSACSSMTPGHGQASQSSTSPFSLTPSSVSVEPGQRMLVTLESTTGSDRFMGFLIQARDAETDQVVGTFFTTDHKYLTCGPGFN</sequence>
<keyword evidence="8" id="KW-0044">Antibiotic</keyword>
<evidence type="ECO:0000256" key="7">
    <source>
        <dbReference type="ARBA" id="ARBA00022859"/>
    </source>
</evidence>
<keyword evidence="6 10" id="KW-0732">Signal</keyword>
<feature type="chain" id="PRO_5043696550" description="Reelin domain-containing protein" evidence="10">
    <location>
        <begin position="24"/>
        <end position="113"/>
    </location>
</feature>
<dbReference type="PROSITE" id="PS51019">
    <property type="entry name" value="REELIN"/>
    <property type="match status" value="1"/>
</dbReference>
<evidence type="ECO:0000259" key="11">
    <source>
        <dbReference type="PROSITE" id="PS51019"/>
    </source>
</evidence>
<name>A0AAV2QE34_MEGNR</name>
<evidence type="ECO:0000256" key="1">
    <source>
        <dbReference type="ARBA" id="ARBA00004613"/>
    </source>
</evidence>
<reference evidence="12 13" key="1">
    <citation type="submission" date="2024-05" db="EMBL/GenBank/DDBJ databases">
        <authorList>
            <person name="Wallberg A."/>
        </authorList>
    </citation>
    <scope>NUCLEOTIDE SEQUENCE [LARGE SCALE GENOMIC DNA]</scope>
</reference>
<feature type="non-terminal residue" evidence="12">
    <location>
        <position position="113"/>
    </location>
</feature>
<feature type="domain" description="Reelin" evidence="11">
    <location>
        <begin position="10"/>
        <end position="113"/>
    </location>
</feature>
<dbReference type="Pfam" id="PF02014">
    <property type="entry name" value="Reeler"/>
    <property type="match status" value="1"/>
</dbReference>
<evidence type="ECO:0000256" key="5">
    <source>
        <dbReference type="ARBA" id="ARBA00022588"/>
    </source>
</evidence>
<accession>A0AAV2QE34</accession>
<feature type="region of interest" description="Disordered" evidence="9">
    <location>
        <begin position="26"/>
        <end position="59"/>
    </location>
</feature>
<keyword evidence="7" id="KW-0391">Immunity</keyword>
<gene>
    <name evidence="12" type="ORF">MNOR_LOCUS11844</name>
</gene>
<evidence type="ECO:0000313" key="13">
    <source>
        <dbReference type="Proteomes" id="UP001497623"/>
    </source>
</evidence>
<dbReference type="GO" id="GO:0016020">
    <property type="term" value="C:membrane"/>
    <property type="evidence" value="ECO:0007669"/>
    <property type="project" value="TreeGrafter"/>
</dbReference>
<proteinExistence type="inferred from homology"/>
<comment type="caution">
    <text evidence="12">The sequence shown here is derived from an EMBL/GenBank/DDBJ whole genome shotgun (WGS) entry which is preliminary data.</text>
</comment>
<evidence type="ECO:0000256" key="8">
    <source>
        <dbReference type="ARBA" id="ARBA00023022"/>
    </source>
</evidence>
<comment type="subcellular location">
    <subcellularLocation>
        <location evidence="1">Secreted</location>
    </subcellularLocation>
</comment>
<keyword evidence="3" id="KW-0964">Secreted</keyword>
<keyword evidence="5" id="KW-0399">Innate immunity</keyword>
<keyword evidence="4" id="KW-0929">Antimicrobial</keyword>
<evidence type="ECO:0000256" key="2">
    <source>
        <dbReference type="ARBA" id="ARBA00008501"/>
    </source>
</evidence>
<dbReference type="AlphaFoldDB" id="A0AAV2QE34"/>
<feature type="signal peptide" evidence="10">
    <location>
        <begin position="1"/>
        <end position="23"/>
    </location>
</feature>
<dbReference type="GO" id="GO:0005576">
    <property type="term" value="C:extracellular region"/>
    <property type="evidence" value="ECO:0007669"/>
    <property type="project" value="UniProtKB-SubCell"/>
</dbReference>
<evidence type="ECO:0000313" key="12">
    <source>
        <dbReference type="EMBL" id="CAL4082332.1"/>
    </source>
</evidence>
<dbReference type="EMBL" id="CAXKWB010006309">
    <property type="protein sequence ID" value="CAL4082332.1"/>
    <property type="molecule type" value="Genomic_DNA"/>
</dbReference>
<dbReference type="GO" id="GO:0042742">
    <property type="term" value="P:defense response to bacterium"/>
    <property type="evidence" value="ECO:0007669"/>
    <property type="project" value="UniProtKB-KW"/>
</dbReference>
<dbReference type="InterPro" id="IPR002861">
    <property type="entry name" value="Reeler_dom"/>
</dbReference>
<dbReference type="GO" id="GO:0045087">
    <property type="term" value="P:innate immune response"/>
    <property type="evidence" value="ECO:0007669"/>
    <property type="project" value="UniProtKB-KW"/>
</dbReference>
<dbReference type="PANTHER" id="PTHR45828">
    <property type="entry name" value="CYTOCHROME B561/FERRIC REDUCTASE TRANSMEMBRANE"/>
    <property type="match status" value="1"/>
</dbReference>
<dbReference type="InterPro" id="IPR042307">
    <property type="entry name" value="Reeler_sf"/>
</dbReference>